<dbReference type="RefSeq" id="WP_110812704.1">
    <property type="nucleotide sequence ID" value="NZ_QJTE01000001.1"/>
</dbReference>
<dbReference type="SUPFAM" id="SSF48613">
    <property type="entry name" value="Heme oxygenase-like"/>
    <property type="match status" value="1"/>
</dbReference>
<keyword evidence="3" id="KW-1185">Reference proteome</keyword>
<dbReference type="Proteomes" id="UP000248311">
    <property type="component" value="Unassembled WGS sequence"/>
</dbReference>
<feature type="compositionally biased region" description="Basic and acidic residues" evidence="1">
    <location>
        <begin position="12"/>
        <end position="21"/>
    </location>
</feature>
<dbReference type="AlphaFoldDB" id="A0A318SUT0"/>
<protein>
    <submittedName>
        <fullName evidence="2">Heme oxygenase</fullName>
    </submittedName>
</protein>
<evidence type="ECO:0000256" key="1">
    <source>
        <dbReference type="SAM" id="MobiDB-lite"/>
    </source>
</evidence>
<comment type="caution">
    <text evidence="2">The sequence shown here is derived from an EMBL/GenBank/DDBJ whole genome shotgun (WGS) entry which is preliminary data.</text>
</comment>
<dbReference type="InterPro" id="IPR016084">
    <property type="entry name" value="Haem_Oase-like_multi-hlx"/>
</dbReference>
<sequence>MTRPDPAALPEDSLRQRLRRDTRGAHEAFDVRLSARPIDTRPGFIRFAQSHEAAFSSLARGLAGQGDEAAEPDLQDLAADLAGRLGRDLRSLSVPALSPLPPARVDPLAAGYILHGSRLGTKMLRRSWAETADPDLARADAYFSADAGIEGWRAFCDRTDDMPASGPRADCVVRDAAALFALFETALDAADRAAETRPEGTA</sequence>
<name>A0A318SUT0_9RHOB</name>
<dbReference type="Gene3D" id="1.20.910.10">
    <property type="entry name" value="Heme oxygenase-like"/>
    <property type="match status" value="1"/>
</dbReference>
<evidence type="ECO:0000313" key="3">
    <source>
        <dbReference type="Proteomes" id="UP000248311"/>
    </source>
</evidence>
<accession>A0A318SUT0</accession>
<dbReference type="EMBL" id="QJTE01000001">
    <property type="protein sequence ID" value="PYE85670.1"/>
    <property type="molecule type" value="Genomic_DNA"/>
</dbReference>
<reference evidence="2 3" key="1">
    <citation type="submission" date="2018-06" db="EMBL/GenBank/DDBJ databases">
        <title>Genomic Encyclopedia of Type Strains, Phase III (KMG-III): the genomes of soil and plant-associated and newly described type strains.</title>
        <authorList>
            <person name="Whitman W."/>
        </authorList>
    </citation>
    <scope>NUCLEOTIDE SEQUENCE [LARGE SCALE GENOMIC DNA]</scope>
    <source>
        <strain evidence="2 3">CECT 9025</strain>
    </source>
</reference>
<evidence type="ECO:0000313" key="2">
    <source>
        <dbReference type="EMBL" id="PYE85670.1"/>
    </source>
</evidence>
<feature type="region of interest" description="Disordered" evidence="1">
    <location>
        <begin position="1"/>
        <end position="21"/>
    </location>
</feature>
<organism evidence="2 3">
    <name type="scientific">Pseudoroseicyclus aestuarii</name>
    <dbReference type="NCBI Taxonomy" id="1795041"/>
    <lineage>
        <taxon>Bacteria</taxon>
        <taxon>Pseudomonadati</taxon>
        <taxon>Pseudomonadota</taxon>
        <taxon>Alphaproteobacteria</taxon>
        <taxon>Rhodobacterales</taxon>
        <taxon>Paracoccaceae</taxon>
        <taxon>Pseudoroseicyclus</taxon>
    </lineage>
</organism>
<proteinExistence type="predicted"/>
<dbReference type="OrthoDB" id="7629404at2"/>
<gene>
    <name evidence="2" type="ORF">DFP88_101339</name>
</gene>